<evidence type="ECO:0000313" key="7">
    <source>
        <dbReference type="Proteomes" id="UP001201262"/>
    </source>
</evidence>
<keyword evidence="4" id="KW-0539">Nucleus</keyword>
<reference evidence="6" key="1">
    <citation type="submission" date="2021-12" db="EMBL/GenBank/DDBJ databases">
        <title>Convergent genome expansion in fungi linked to evolution of root-endophyte symbiosis.</title>
        <authorList>
            <consortium name="DOE Joint Genome Institute"/>
            <person name="Ke Y.-H."/>
            <person name="Bonito G."/>
            <person name="Liao H.-L."/>
            <person name="Looney B."/>
            <person name="Rojas-Flechas A."/>
            <person name="Nash J."/>
            <person name="Hameed K."/>
            <person name="Schadt C."/>
            <person name="Martin F."/>
            <person name="Crous P.W."/>
            <person name="Miettinen O."/>
            <person name="Magnuson J.K."/>
            <person name="Labbe J."/>
            <person name="Jacobson D."/>
            <person name="Doktycz M.J."/>
            <person name="Veneault-Fourrey C."/>
            <person name="Kuo A."/>
            <person name="Mondo S."/>
            <person name="Calhoun S."/>
            <person name="Riley R."/>
            <person name="Ohm R."/>
            <person name="LaButti K."/>
            <person name="Andreopoulos B."/>
            <person name="Pangilinan J."/>
            <person name="Nolan M."/>
            <person name="Tritt A."/>
            <person name="Clum A."/>
            <person name="Lipzen A."/>
            <person name="Daum C."/>
            <person name="Barry K."/>
            <person name="Grigoriev I.V."/>
            <person name="Vilgalys R."/>
        </authorList>
    </citation>
    <scope>NUCLEOTIDE SEQUENCE</scope>
    <source>
        <strain evidence="6">PMI_201</strain>
    </source>
</reference>
<evidence type="ECO:0000256" key="3">
    <source>
        <dbReference type="ARBA" id="ARBA00023163"/>
    </source>
</evidence>
<dbReference type="InterPro" id="IPR053157">
    <property type="entry name" value="Sterol_Uptake_Regulator"/>
</dbReference>
<gene>
    <name evidence="6" type="ORF">BGW36DRAFT_298611</name>
</gene>
<dbReference type="GO" id="GO:0003677">
    <property type="term" value="F:DNA binding"/>
    <property type="evidence" value="ECO:0007669"/>
    <property type="project" value="UniProtKB-KW"/>
</dbReference>
<dbReference type="Pfam" id="PF11951">
    <property type="entry name" value="Fungal_trans_2"/>
    <property type="match status" value="1"/>
</dbReference>
<dbReference type="InterPro" id="IPR021858">
    <property type="entry name" value="Fun_TF"/>
</dbReference>
<dbReference type="InterPro" id="IPR036864">
    <property type="entry name" value="Zn2-C6_fun-type_DNA-bd_sf"/>
</dbReference>
<evidence type="ECO:0000256" key="4">
    <source>
        <dbReference type="ARBA" id="ARBA00023242"/>
    </source>
</evidence>
<dbReference type="GO" id="GO:0008270">
    <property type="term" value="F:zinc ion binding"/>
    <property type="evidence" value="ECO:0007669"/>
    <property type="project" value="InterPro"/>
</dbReference>
<dbReference type="Pfam" id="PF00172">
    <property type="entry name" value="Zn_clus"/>
    <property type="match status" value="1"/>
</dbReference>
<dbReference type="PANTHER" id="PTHR47784">
    <property type="entry name" value="STEROL UPTAKE CONTROL PROTEIN 2"/>
    <property type="match status" value="1"/>
</dbReference>
<evidence type="ECO:0000256" key="1">
    <source>
        <dbReference type="ARBA" id="ARBA00023015"/>
    </source>
</evidence>
<name>A0AAD4KQ70_9EURO</name>
<dbReference type="Gene3D" id="4.10.240.10">
    <property type="entry name" value="Zn(2)-C6 fungal-type DNA-binding domain"/>
    <property type="match status" value="1"/>
</dbReference>
<dbReference type="SMART" id="SM00066">
    <property type="entry name" value="GAL4"/>
    <property type="match status" value="1"/>
</dbReference>
<dbReference type="RefSeq" id="XP_046071651.1">
    <property type="nucleotide sequence ID" value="XM_046211444.1"/>
</dbReference>
<dbReference type="PANTHER" id="PTHR47784:SF5">
    <property type="entry name" value="STEROL UPTAKE CONTROL PROTEIN 2"/>
    <property type="match status" value="1"/>
</dbReference>
<sequence length="412" mass="46318">MRSRRTHTKSRLGCVQCKHRRIKCDERTPSCNNCLRHEIDCIYSMSPVKSRLLAQNDPAQRISLGSSSMDLINTAETVTLTSSPSPAMIVSPEPDPLNKLDLQRDGHLPGDLHLRDLELMHHYSTVSYRTISCHDKFSASFQNEVPKIALSHPFLMHGLLALSASHLAYLNKGSERAKGYDELAAGHQTLALTLFRKALDNITPSNSEALFAFSSIAAVLAFASPQTTGVHSLSPIDEMLQVVNLCRGVSQILQTSTQWLKTANSWVPNVLASIRTVETQPIPADVDEKLSLLFKLNTDLTVTGQTIEETAVCEHALSELSLSFEQIHSGFDPISVFRWPITVKPAFISSLRERRPMSLVALAHFCILLHMMNDFWWIKEWPRQLLQSIHTLFDPYWRDIIRWPMEVVGVTS</sequence>
<dbReference type="PROSITE" id="PS50048">
    <property type="entry name" value="ZN2_CY6_FUNGAL_2"/>
    <property type="match status" value="1"/>
</dbReference>
<dbReference type="InterPro" id="IPR001138">
    <property type="entry name" value="Zn2Cys6_DnaBD"/>
</dbReference>
<keyword evidence="3" id="KW-0804">Transcription</keyword>
<organism evidence="6 7">
    <name type="scientific">Talaromyces proteolyticus</name>
    <dbReference type="NCBI Taxonomy" id="1131652"/>
    <lineage>
        <taxon>Eukaryota</taxon>
        <taxon>Fungi</taxon>
        <taxon>Dikarya</taxon>
        <taxon>Ascomycota</taxon>
        <taxon>Pezizomycotina</taxon>
        <taxon>Eurotiomycetes</taxon>
        <taxon>Eurotiomycetidae</taxon>
        <taxon>Eurotiales</taxon>
        <taxon>Trichocomaceae</taxon>
        <taxon>Talaromyces</taxon>
        <taxon>Talaromyces sect. Bacilispori</taxon>
    </lineage>
</organism>
<dbReference type="Proteomes" id="UP001201262">
    <property type="component" value="Unassembled WGS sequence"/>
</dbReference>
<keyword evidence="1" id="KW-0805">Transcription regulation</keyword>
<dbReference type="CDD" id="cd00067">
    <property type="entry name" value="GAL4"/>
    <property type="match status" value="1"/>
</dbReference>
<keyword evidence="2" id="KW-0238">DNA-binding</keyword>
<dbReference type="AlphaFoldDB" id="A0AAD4KQ70"/>
<dbReference type="GeneID" id="70241731"/>
<dbReference type="GO" id="GO:0001228">
    <property type="term" value="F:DNA-binding transcription activator activity, RNA polymerase II-specific"/>
    <property type="evidence" value="ECO:0007669"/>
    <property type="project" value="TreeGrafter"/>
</dbReference>
<protein>
    <submittedName>
        <fullName evidence="6">C6 transcription factor</fullName>
    </submittedName>
</protein>
<evidence type="ECO:0000313" key="6">
    <source>
        <dbReference type="EMBL" id="KAH8696715.1"/>
    </source>
</evidence>
<evidence type="ECO:0000256" key="2">
    <source>
        <dbReference type="ARBA" id="ARBA00023125"/>
    </source>
</evidence>
<dbReference type="SUPFAM" id="SSF57701">
    <property type="entry name" value="Zn2/Cys6 DNA-binding domain"/>
    <property type="match status" value="1"/>
</dbReference>
<dbReference type="EMBL" id="JAJTJA010000007">
    <property type="protein sequence ID" value="KAH8696715.1"/>
    <property type="molecule type" value="Genomic_DNA"/>
</dbReference>
<keyword evidence="7" id="KW-1185">Reference proteome</keyword>
<evidence type="ECO:0000259" key="5">
    <source>
        <dbReference type="PROSITE" id="PS50048"/>
    </source>
</evidence>
<dbReference type="PROSITE" id="PS00463">
    <property type="entry name" value="ZN2_CY6_FUNGAL_1"/>
    <property type="match status" value="1"/>
</dbReference>
<accession>A0AAD4KQ70</accession>
<proteinExistence type="predicted"/>
<feature type="domain" description="Zn(2)-C6 fungal-type" evidence="5">
    <location>
        <begin position="13"/>
        <end position="43"/>
    </location>
</feature>
<comment type="caution">
    <text evidence="6">The sequence shown here is derived from an EMBL/GenBank/DDBJ whole genome shotgun (WGS) entry which is preliminary data.</text>
</comment>